<evidence type="ECO:0000259" key="2">
    <source>
        <dbReference type="PROSITE" id="PS50887"/>
    </source>
</evidence>
<evidence type="ECO:0000313" key="4">
    <source>
        <dbReference type="Proteomes" id="UP000017746"/>
    </source>
</evidence>
<dbReference type="PATRIC" id="fig|1246995.3.peg.5027"/>
<dbReference type="STRING" id="1246995.AFR_24815"/>
<dbReference type="CDD" id="cd01949">
    <property type="entry name" value="GGDEF"/>
    <property type="match status" value="1"/>
</dbReference>
<dbReference type="eggNOG" id="COG2199">
    <property type="taxonomic scope" value="Bacteria"/>
</dbReference>
<gene>
    <name evidence="3" type="ORF">AFR_24815</name>
</gene>
<organism evidence="3 4">
    <name type="scientific">Actinoplanes friuliensis DSM 7358</name>
    <dbReference type="NCBI Taxonomy" id="1246995"/>
    <lineage>
        <taxon>Bacteria</taxon>
        <taxon>Bacillati</taxon>
        <taxon>Actinomycetota</taxon>
        <taxon>Actinomycetes</taxon>
        <taxon>Micromonosporales</taxon>
        <taxon>Micromonosporaceae</taxon>
        <taxon>Actinoplanes</taxon>
    </lineage>
</organism>
<dbReference type="OrthoDB" id="23692at2"/>
<keyword evidence="1" id="KW-0472">Membrane</keyword>
<feature type="transmembrane region" description="Helical" evidence="1">
    <location>
        <begin position="276"/>
        <end position="294"/>
    </location>
</feature>
<evidence type="ECO:0000313" key="3">
    <source>
        <dbReference type="EMBL" id="AGZ43229.1"/>
    </source>
</evidence>
<feature type="transmembrane region" description="Helical" evidence="1">
    <location>
        <begin position="250"/>
        <end position="270"/>
    </location>
</feature>
<dbReference type="KEGG" id="afs:AFR_24815"/>
<evidence type="ECO:0000256" key="1">
    <source>
        <dbReference type="SAM" id="Phobius"/>
    </source>
</evidence>
<proteinExistence type="predicted"/>
<reference evidence="3 4" key="1">
    <citation type="journal article" date="2014" name="J. Biotechnol.">
        <title>Complete genome sequence of the actinobacterium Actinoplanes friuliensis HAG 010964, producer of the lipopeptide antibiotic friulimycin.</title>
        <authorList>
            <person name="Ruckert C."/>
            <person name="Szczepanowski R."/>
            <person name="Albersmeier A."/>
            <person name="Goesmann A."/>
            <person name="Fischer N."/>
            <person name="Steinkamper A."/>
            <person name="Puhler A."/>
            <person name="Biener R."/>
            <person name="Schwartz D."/>
            <person name="Kalinowski J."/>
        </authorList>
    </citation>
    <scope>NUCLEOTIDE SEQUENCE [LARGE SCALE GENOMIC DNA]</scope>
    <source>
        <strain evidence="3 4">DSM 7358</strain>
    </source>
</reference>
<feature type="transmembrane region" description="Helical" evidence="1">
    <location>
        <begin position="150"/>
        <end position="169"/>
    </location>
</feature>
<dbReference type="Proteomes" id="UP000017746">
    <property type="component" value="Chromosome"/>
</dbReference>
<dbReference type="InterPro" id="IPR043128">
    <property type="entry name" value="Rev_trsase/Diguanyl_cyclase"/>
</dbReference>
<dbReference type="InterPro" id="IPR000160">
    <property type="entry name" value="GGDEF_dom"/>
</dbReference>
<keyword evidence="4" id="KW-1185">Reference proteome</keyword>
<feature type="domain" description="GGDEF" evidence="2">
    <location>
        <begin position="343"/>
        <end position="470"/>
    </location>
</feature>
<dbReference type="SMART" id="SM00267">
    <property type="entry name" value="GGDEF"/>
    <property type="match status" value="1"/>
</dbReference>
<keyword evidence="1" id="KW-1133">Transmembrane helix</keyword>
<dbReference type="InterPro" id="IPR029787">
    <property type="entry name" value="Nucleotide_cyclase"/>
</dbReference>
<feature type="transmembrane region" description="Helical" evidence="1">
    <location>
        <begin position="56"/>
        <end position="81"/>
    </location>
</feature>
<keyword evidence="1" id="KW-0812">Transmembrane</keyword>
<dbReference type="AlphaFoldDB" id="U5W273"/>
<dbReference type="SUPFAM" id="SSF55073">
    <property type="entry name" value="Nucleotide cyclase"/>
    <property type="match status" value="1"/>
</dbReference>
<name>U5W273_9ACTN</name>
<dbReference type="PROSITE" id="PS50887">
    <property type="entry name" value="GGDEF"/>
    <property type="match status" value="1"/>
</dbReference>
<feature type="transmembrane region" description="Helical" evidence="1">
    <location>
        <begin position="210"/>
        <end position="229"/>
    </location>
</feature>
<dbReference type="Pfam" id="PF00990">
    <property type="entry name" value="GGDEF"/>
    <property type="match status" value="1"/>
</dbReference>
<accession>U5W273</accession>
<dbReference type="RefSeq" id="WP_023363819.1">
    <property type="nucleotide sequence ID" value="NC_022657.1"/>
</dbReference>
<feature type="transmembrane region" description="Helical" evidence="1">
    <location>
        <begin position="112"/>
        <end position="135"/>
    </location>
</feature>
<feature type="transmembrane region" description="Helical" evidence="1">
    <location>
        <begin position="87"/>
        <end position="105"/>
    </location>
</feature>
<protein>
    <recommendedName>
        <fullName evidence="2">GGDEF domain-containing protein</fullName>
    </recommendedName>
</protein>
<sequence length="470" mass="49592">MKKARRWYLGVTGLMTVAHPVLPLDVRSVTYLLVSACTVVPLVATARSEGRGPSRVWWILAFAMSVLTAGNTLTTFGGPAWRMPSELLITAGHASLLVAAILLVLRRGRNDIGGLLDVSVTAIGLGGLVWTALIFPRLESLGTDTGEEAALLISVLVLVGVLGALIRVWKVAEVALPALVMLIWALLLALTGNVILALSTGTMTSGRPGWTEMFFLVAYLLLGLAALDSSAGELAREGPAPVDRLSSGRLVFLGAALAASPLVAGLRQILHLPADGLLLAFGTVLIVPLVMIRVGRLAAERRGAEAALRHQATHDPLTGLPNRAELITRLDAALARERLLGRPAVVLLFCDLNGFKDVNDRLGHTAGDELLTGIGVRIRAGLRAGETIARYGGDEFLVLCEEEAQAQAAHRLTTHIEHALAEPFTLAGRPVHASASVGAVISDGGSGAEELISRADQAMYRAKQRHHAAA</sequence>
<dbReference type="PANTHER" id="PTHR46663">
    <property type="entry name" value="DIGUANYLATE CYCLASE DGCT-RELATED"/>
    <property type="match status" value="1"/>
</dbReference>
<dbReference type="NCBIfam" id="TIGR00254">
    <property type="entry name" value="GGDEF"/>
    <property type="match status" value="1"/>
</dbReference>
<dbReference type="EMBL" id="CP006272">
    <property type="protein sequence ID" value="AGZ43229.1"/>
    <property type="molecule type" value="Genomic_DNA"/>
</dbReference>
<dbReference type="Gene3D" id="3.30.70.270">
    <property type="match status" value="1"/>
</dbReference>
<feature type="transmembrane region" description="Helical" evidence="1">
    <location>
        <begin position="176"/>
        <end position="198"/>
    </location>
</feature>
<dbReference type="HOGENOM" id="CLU_000445_11_30_11"/>
<dbReference type="InterPro" id="IPR052163">
    <property type="entry name" value="DGC-Regulatory_Protein"/>
</dbReference>
<dbReference type="PANTHER" id="PTHR46663:SF4">
    <property type="entry name" value="DIGUANYLATE CYCLASE DGCT-RELATED"/>
    <property type="match status" value="1"/>
</dbReference>